<accession>A0A0C3QC04</accession>
<feature type="domain" description="Tc1-like transposase DDE" evidence="1">
    <location>
        <begin position="10"/>
        <end position="41"/>
    </location>
</feature>
<evidence type="ECO:0000259" key="1">
    <source>
        <dbReference type="Pfam" id="PF13358"/>
    </source>
</evidence>
<keyword evidence="3" id="KW-1185">Reference proteome</keyword>
<reference evidence="3" key="2">
    <citation type="submission" date="2015-01" db="EMBL/GenBank/DDBJ databases">
        <title>Evolutionary Origins and Diversification of the Mycorrhizal Mutualists.</title>
        <authorList>
            <consortium name="DOE Joint Genome Institute"/>
            <consortium name="Mycorrhizal Genomics Consortium"/>
            <person name="Kohler A."/>
            <person name="Kuo A."/>
            <person name="Nagy L.G."/>
            <person name="Floudas D."/>
            <person name="Copeland A."/>
            <person name="Barry K.W."/>
            <person name="Cichocki N."/>
            <person name="Veneault-Fourrey C."/>
            <person name="LaButti K."/>
            <person name="Lindquist E.A."/>
            <person name="Lipzen A."/>
            <person name="Lundell T."/>
            <person name="Morin E."/>
            <person name="Murat C."/>
            <person name="Riley R."/>
            <person name="Ohm R."/>
            <person name="Sun H."/>
            <person name="Tunlid A."/>
            <person name="Henrissat B."/>
            <person name="Grigoriev I.V."/>
            <person name="Hibbett D.S."/>
            <person name="Martin F."/>
        </authorList>
    </citation>
    <scope>NUCLEOTIDE SEQUENCE [LARGE SCALE GENOMIC DNA]</scope>
    <source>
        <strain evidence="3">MUT 4182</strain>
    </source>
</reference>
<organism evidence="2 3">
    <name type="scientific">Tulasnella calospora MUT 4182</name>
    <dbReference type="NCBI Taxonomy" id="1051891"/>
    <lineage>
        <taxon>Eukaryota</taxon>
        <taxon>Fungi</taxon>
        <taxon>Dikarya</taxon>
        <taxon>Basidiomycota</taxon>
        <taxon>Agaricomycotina</taxon>
        <taxon>Agaricomycetes</taxon>
        <taxon>Cantharellales</taxon>
        <taxon>Tulasnellaceae</taxon>
        <taxon>Tulasnella</taxon>
    </lineage>
</organism>
<protein>
    <recommendedName>
        <fullName evidence="1">Tc1-like transposase DDE domain-containing protein</fullName>
    </recommendedName>
</protein>
<dbReference type="HOGENOM" id="CLU_056788_12_1_1"/>
<reference evidence="2 3" key="1">
    <citation type="submission" date="2014-04" db="EMBL/GenBank/DDBJ databases">
        <authorList>
            <consortium name="DOE Joint Genome Institute"/>
            <person name="Kuo A."/>
            <person name="Girlanda M."/>
            <person name="Perotto S."/>
            <person name="Kohler A."/>
            <person name="Nagy L.G."/>
            <person name="Floudas D."/>
            <person name="Copeland A."/>
            <person name="Barry K.W."/>
            <person name="Cichocki N."/>
            <person name="Veneault-Fourrey C."/>
            <person name="LaButti K."/>
            <person name="Lindquist E.A."/>
            <person name="Lipzen A."/>
            <person name="Lundell T."/>
            <person name="Morin E."/>
            <person name="Murat C."/>
            <person name="Sun H."/>
            <person name="Tunlid A."/>
            <person name="Henrissat B."/>
            <person name="Grigoriev I.V."/>
            <person name="Hibbett D.S."/>
            <person name="Martin F."/>
            <person name="Nordberg H.P."/>
            <person name="Cantor M.N."/>
            <person name="Hua S.X."/>
        </authorList>
    </citation>
    <scope>NUCLEOTIDE SEQUENCE [LARGE SCALE GENOMIC DNA]</scope>
    <source>
        <strain evidence="2 3">MUT 4182</strain>
    </source>
</reference>
<name>A0A0C3QC04_9AGAM</name>
<dbReference type="InterPro" id="IPR038717">
    <property type="entry name" value="Tc1-like_DDE_dom"/>
</dbReference>
<dbReference type="GO" id="GO:0003676">
    <property type="term" value="F:nucleic acid binding"/>
    <property type="evidence" value="ECO:0007669"/>
    <property type="project" value="InterPro"/>
</dbReference>
<proteinExistence type="predicted"/>
<dbReference type="AlphaFoldDB" id="A0A0C3QC04"/>
<dbReference type="Proteomes" id="UP000054248">
    <property type="component" value="Unassembled WGS sequence"/>
</dbReference>
<gene>
    <name evidence="2" type="ORF">M407DRAFT_79715</name>
</gene>
<evidence type="ECO:0000313" key="2">
    <source>
        <dbReference type="EMBL" id="KIO21989.1"/>
    </source>
</evidence>
<sequence>MRVLADIWYSGIQLLYLPPYSPDFNPIELAFSSIKAHLRTKNSEVTCVMTGKCEDALATRLLLHDAIFTVTPEKAYSWFQHCGYVR</sequence>
<dbReference type="Pfam" id="PF13358">
    <property type="entry name" value="DDE_3"/>
    <property type="match status" value="1"/>
</dbReference>
<dbReference type="InterPro" id="IPR036397">
    <property type="entry name" value="RNaseH_sf"/>
</dbReference>
<dbReference type="Gene3D" id="3.30.420.10">
    <property type="entry name" value="Ribonuclease H-like superfamily/Ribonuclease H"/>
    <property type="match status" value="1"/>
</dbReference>
<dbReference type="EMBL" id="KN823122">
    <property type="protein sequence ID" value="KIO21989.1"/>
    <property type="molecule type" value="Genomic_DNA"/>
</dbReference>
<evidence type="ECO:0000313" key="3">
    <source>
        <dbReference type="Proteomes" id="UP000054248"/>
    </source>
</evidence>
<dbReference type="OrthoDB" id="2266637at2759"/>